<dbReference type="Gene3D" id="3.40.190.10">
    <property type="entry name" value="Periplasmic binding protein-like II"/>
    <property type="match status" value="2"/>
</dbReference>
<evidence type="ECO:0000313" key="7">
    <source>
        <dbReference type="Proteomes" id="UP000483035"/>
    </source>
</evidence>
<dbReference type="SUPFAM" id="SSF46785">
    <property type="entry name" value="Winged helix' DNA-binding domain"/>
    <property type="match status" value="1"/>
</dbReference>
<dbReference type="EMBL" id="WUEY01000010">
    <property type="protein sequence ID" value="NEI72024.1"/>
    <property type="molecule type" value="Genomic_DNA"/>
</dbReference>
<keyword evidence="3" id="KW-0813">Transport</keyword>
<keyword evidence="4" id="KW-0732">Signal</keyword>
<name>A0A6L9U928_9HYPH</name>
<evidence type="ECO:0000256" key="5">
    <source>
        <dbReference type="ARBA" id="ARBA00022764"/>
    </source>
</evidence>
<dbReference type="PANTHER" id="PTHR43649:SF34">
    <property type="entry name" value="ABC TRANSPORTER PERIPLASMIC-BINDING PROTEIN YCJN-RELATED"/>
    <property type="match status" value="1"/>
</dbReference>
<dbReference type="RefSeq" id="WP_163988931.1">
    <property type="nucleotide sequence ID" value="NZ_WUEY01000010.1"/>
</dbReference>
<comment type="subcellular location">
    <subcellularLocation>
        <location evidence="1">Periplasm</location>
    </subcellularLocation>
</comment>
<sequence>MNDHEFLRVFEFVDRLRKPFLDVAGIEDEASWRIVHYLMTSELEGYPVTISKLALVSNLPRGTAIRRIQSMIEDGLIERRSPSETAKRATLHPTARLSGLAVNYAAQTKALIAEILGGRHVEEHEADYYFGAPRRGNPVIPPINLLTNRITKGVELQFLLNDDNYFAAMRNMWSDFRNNLATAKSFKLVHQNDLYREGLANGARAVSAYDIIAIDMPWLGEFASKGLILPIGEMIRESGINAMDFHPSIWSTTTWQRVEYGVPIYCTIEVLACRSDLFERTGFALPRTFDDVIQAGRSFHNPGADRYGIAWNAAHMPLASSFMFFLGCCGQSVLSIRRTPTGYSTENLDAQHMRPQIDSEAGLLVLDYMHRLVEIAQPGVLEADWDDACAIFLRGQSAMAYVWTMRAAQFEAEVRSAVKRRVAYVPQPSGPGGTNTSPIGGFLLCIPSNIDPKRLPLATEALAWMASREAMKEHVKNGFPVAPRFSVSSDPEAIGRSQLVRFVGSLGNRNLLRNWQRPPVPFYTDMERIIGEEIHDALSGRKSDRAALKHAQDRLDRIIDRKSFDA</sequence>
<dbReference type="Pfam" id="PF01547">
    <property type="entry name" value="SBP_bac_1"/>
    <property type="match status" value="1"/>
</dbReference>
<gene>
    <name evidence="6" type="ORF">GR212_20790</name>
</gene>
<organism evidence="6 7">
    <name type="scientific">Rhizobium lusitanum</name>
    <dbReference type="NCBI Taxonomy" id="293958"/>
    <lineage>
        <taxon>Bacteria</taxon>
        <taxon>Pseudomonadati</taxon>
        <taxon>Pseudomonadota</taxon>
        <taxon>Alphaproteobacteria</taxon>
        <taxon>Hyphomicrobiales</taxon>
        <taxon>Rhizobiaceae</taxon>
        <taxon>Rhizobium/Agrobacterium group</taxon>
        <taxon>Rhizobium</taxon>
    </lineage>
</organism>
<dbReference type="Proteomes" id="UP000483035">
    <property type="component" value="Unassembled WGS sequence"/>
</dbReference>
<dbReference type="Gene3D" id="1.10.10.10">
    <property type="entry name" value="Winged helix-like DNA-binding domain superfamily/Winged helix DNA-binding domain"/>
    <property type="match status" value="1"/>
</dbReference>
<evidence type="ECO:0000256" key="1">
    <source>
        <dbReference type="ARBA" id="ARBA00004418"/>
    </source>
</evidence>
<dbReference type="InterPro" id="IPR050490">
    <property type="entry name" value="Bact_solute-bd_prot1"/>
</dbReference>
<dbReference type="AlphaFoldDB" id="A0A6L9U928"/>
<keyword evidence="5" id="KW-0574">Periplasm</keyword>
<comment type="similarity">
    <text evidence="2">Belongs to the bacterial solute-binding protein 1 family.</text>
</comment>
<dbReference type="SUPFAM" id="SSF53850">
    <property type="entry name" value="Periplasmic binding protein-like II"/>
    <property type="match status" value="1"/>
</dbReference>
<evidence type="ECO:0000313" key="6">
    <source>
        <dbReference type="EMBL" id="NEI72024.1"/>
    </source>
</evidence>
<proteinExistence type="inferred from homology"/>
<accession>A0A6L9U928</accession>
<dbReference type="GO" id="GO:0042597">
    <property type="term" value="C:periplasmic space"/>
    <property type="evidence" value="ECO:0007669"/>
    <property type="project" value="UniProtKB-SubCell"/>
</dbReference>
<protein>
    <submittedName>
        <fullName evidence="6">Extracellular solute-binding protein</fullName>
    </submittedName>
</protein>
<evidence type="ECO:0000256" key="3">
    <source>
        <dbReference type="ARBA" id="ARBA00022448"/>
    </source>
</evidence>
<evidence type="ECO:0000256" key="4">
    <source>
        <dbReference type="ARBA" id="ARBA00022729"/>
    </source>
</evidence>
<reference evidence="6 7" key="1">
    <citation type="submission" date="2019-12" db="EMBL/GenBank/DDBJ databases">
        <title>Rhizobium genotypes associated with high levels of biological nitrogen fixation by grain legumes in a temperate-maritime cropping system.</title>
        <authorList>
            <person name="Maluk M."/>
            <person name="Francesc Ferrando Molina F."/>
            <person name="Lopez Del Egido L."/>
            <person name="Lafos M."/>
            <person name="Langarica-Fuentes A."/>
            <person name="Gebre Yohannes G."/>
            <person name="Young M.W."/>
            <person name="Martin P."/>
            <person name="Gantlett R."/>
            <person name="Kenicer G."/>
            <person name="Hawes C."/>
            <person name="Begg G.S."/>
            <person name="Quilliam R.S."/>
            <person name="Squire G.R."/>
            <person name="Poole P.S."/>
            <person name="Young P.W."/>
            <person name="Iannetta P.M."/>
            <person name="James E.K."/>
        </authorList>
    </citation>
    <scope>NUCLEOTIDE SEQUENCE [LARGE SCALE GENOMIC DNA]</scope>
    <source>
        <strain evidence="6 7">JHI1118</strain>
    </source>
</reference>
<dbReference type="InterPro" id="IPR036390">
    <property type="entry name" value="WH_DNA-bd_sf"/>
</dbReference>
<evidence type="ECO:0000256" key="2">
    <source>
        <dbReference type="ARBA" id="ARBA00008520"/>
    </source>
</evidence>
<comment type="caution">
    <text evidence="6">The sequence shown here is derived from an EMBL/GenBank/DDBJ whole genome shotgun (WGS) entry which is preliminary data.</text>
</comment>
<dbReference type="PANTHER" id="PTHR43649">
    <property type="entry name" value="ARABINOSE-BINDING PROTEIN-RELATED"/>
    <property type="match status" value="1"/>
</dbReference>
<dbReference type="InterPro" id="IPR006059">
    <property type="entry name" value="SBP"/>
</dbReference>
<dbReference type="InterPro" id="IPR036388">
    <property type="entry name" value="WH-like_DNA-bd_sf"/>
</dbReference>